<evidence type="ECO:0000313" key="5">
    <source>
        <dbReference type="Proteomes" id="UP001597213"/>
    </source>
</evidence>
<proteinExistence type="predicted"/>
<keyword evidence="1" id="KW-0805">Transcription regulation</keyword>
<dbReference type="SUPFAM" id="SSF52317">
    <property type="entry name" value="Class I glutamine amidotransferase-like"/>
    <property type="match status" value="1"/>
</dbReference>
<protein>
    <submittedName>
        <fullName evidence="4">GlxA family transcriptional regulator</fullName>
    </submittedName>
</protein>
<name>A0ABW4R6F2_9RHOB</name>
<dbReference type="InterPro" id="IPR052158">
    <property type="entry name" value="INH-QAR"/>
</dbReference>
<dbReference type="InterPro" id="IPR029062">
    <property type="entry name" value="Class_I_gatase-like"/>
</dbReference>
<gene>
    <name evidence="4" type="ORF">ACFSCT_07340</name>
</gene>
<accession>A0ABW4R6F2</accession>
<dbReference type="EMBL" id="JBHUEN010000020">
    <property type="protein sequence ID" value="MFD1881528.1"/>
    <property type="molecule type" value="Genomic_DNA"/>
</dbReference>
<dbReference type="Pfam" id="PF12833">
    <property type="entry name" value="HTH_18"/>
    <property type="match status" value="1"/>
</dbReference>
<feature type="domain" description="HTH araC/xylS-type" evidence="3">
    <location>
        <begin position="199"/>
        <end position="297"/>
    </location>
</feature>
<sequence>MSTASAIEPLRAANLLAGRTLYALRMLSVAGGVVRSSAGSQFETEAVSEAGDHFDLVLVVAGGNPIAVNEPALTGWLRRLAARGVRLGGISGGAAVLARAGLMAGRRFTVHWDHFDALKDLSDDFIMERRIFVIDRDRVSCAGGVAALDMMHALITADHGADFARQVSDWFIHTRIREPDDPQRAGLAEQWGTNHAALLTAIEMMQSHIADPLDAEQLAALAGIGARQLQRLFSQQQGRRMMDFYRRLRLEKADDLLRQTQLSVGQIAQATGFVTPAHFARAFRAEYGAAPRDRRLGHLRKEVAAERGAT</sequence>
<dbReference type="RefSeq" id="WP_379141466.1">
    <property type="nucleotide sequence ID" value="NZ_JBHUEN010000020.1"/>
</dbReference>
<keyword evidence="2" id="KW-0804">Transcription</keyword>
<evidence type="ECO:0000256" key="1">
    <source>
        <dbReference type="ARBA" id="ARBA00023015"/>
    </source>
</evidence>
<dbReference type="SUPFAM" id="SSF46689">
    <property type="entry name" value="Homeodomain-like"/>
    <property type="match status" value="2"/>
</dbReference>
<evidence type="ECO:0000259" key="3">
    <source>
        <dbReference type="PROSITE" id="PS01124"/>
    </source>
</evidence>
<dbReference type="InterPro" id="IPR009057">
    <property type="entry name" value="Homeodomain-like_sf"/>
</dbReference>
<dbReference type="Gene3D" id="1.10.10.60">
    <property type="entry name" value="Homeodomain-like"/>
    <property type="match status" value="1"/>
</dbReference>
<reference evidence="5" key="1">
    <citation type="journal article" date="2019" name="Int. J. Syst. Evol. Microbiol.">
        <title>The Global Catalogue of Microorganisms (GCM) 10K type strain sequencing project: providing services to taxonomists for standard genome sequencing and annotation.</title>
        <authorList>
            <consortium name="The Broad Institute Genomics Platform"/>
            <consortium name="The Broad Institute Genome Sequencing Center for Infectious Disease"/>
            <person name="Wu L."/>
            <person name="Ma J."/>
        </authorList>
    </citation>
    <scope>NUCLEOTIDE SEQUENCE [LARGE SCALE GENOMIC DNA]</scope>
    <source>
        <strain evidence="5">CCUG 56029</strain>
    </source>
</reference>
<evidence type="ECO:0000313" key="4">
    <source>
        <dbReference type="EMBL" id="MFD1881528.1"/>
    </source>
</evidence>
<comment type="caution">
    <text evidence="4">The sequence shown here is derived from an EMBL/GenBank/DDBJ whole genome shotgun (WGS) entry which is preliminary data.</text>
</comment>
<dbReference type="CDD" id="cd03136">
    <property type="entry name" value="GATase1_AraC_ArgR_like"/>
    <property type="match status" value="1"/>
</dbReference>
<evidence type="ECO:0000256" key="2">
    <source>
        <dbReference type="ARBA" id="ARBA00023163"/>
    </source>
</evidence>
<dbReference type="Proteomes" id="UP001597213">
    <property type="component" value="Unassembled WGS sequence"/>
</dbReference>
<dbReference type="InterPro" id="IPR002818">
    <property type="entry name" value="DJ-1/PfpI"/>
</dbReference>
<dbReference type="PANTHER" id="PTHR43130:SF3">
    <property type="entry name" value="HTH-TYPE TRANSCRIPTIONAL REGULATOR RV1931C"/>
    <property type="match status" value="1"/>
</dbReference>
<dbReference type="InterPro" id="IPR018060">
    <property type="entry name" value="HTH_AraC"/>
</dbReference>
<dbReference type="Pfam" id="PF01965">
    <property type="entry name" value="DJ-1_PfpI"/>
    <property type="match status" value="1"/>
</dbReference>
<dbReference type="PROSITE" id="PS01124">
    <property type="entry name" value="HTH_ARAC_FAMILY_2"/>
    <property type="match status" value="1"/>
</dbReference>
<keyword evidence="5" id="KW-1185">Reference proteome</keyword>
<dbReference type="PANTHER" id="PTHR43130">
    <property type="entry name" value="ARAC-FAMILY TRANSCRIPTIONAL REGULATOR"/>
    <property type="match status" value="1"/>
</dbReference>
<organism evidence="4 5">
    <name type="scientific">Paracoccus pacificus</name>
    <dbReference type="NCBI Taxonomy" id="1463598"/>
    <lineage>
        <taxon>Bacteria</taxon>
        <taxon>Pseudomonadati</taxon>
        <taxon>Pseudomonadota</taxon>
        <taxon>Alphaproteobacteria</taxon>
        <taxon>Rhodobacterales</taxon>
        <taxon>Paracoccaceae</taxon>
        <taxon>Paracoccus</taxon>
    </lineage>
</organism>
<dbReference type="Gene3D" id="3.40.50.880">
    <property type="match status" value="1"/>
</dbReference>
<dbReference type="SMART" id="SM00342">
    <property type="entry name" value="HTH_ARAC"/>
    <property type="match status" value="1"/>
</dbReference>